<organism evidence="1">
    <name type="scientific">Aegilops tauschii</name>
    <name type="common">Tausch's goatgrass</name>
    <name type="synonym">Aegilops squarrosa</name>
    <dbReference type="NCBI Taxonomy" id="37682"/>
    <lineage>
        <taxon>Eukaryota</taxon>
        <taxon>Viridiplantae</taxon>
        <taxon>Streptophyta</taxon>
        <taxon>Embryophyta</taxon>
        <taxon>Tracheophyta</taxon>
        <taxon>Spermatophyta</taxon>
        <taxon>Magnoliopsida</taxon>
        <taxon>Liliopsida</taxon>
        <taxon>Poales</taxon>
        <taxon>Poaceae</taxon>
        <taxon>BOP clade</taxon>
        <taxon>Pooideae</taxon>
        <taxon>Triticodae</taxon>
        <taxon>Triticeae</taxon>
        <taxon>Triticinae</taxon>
        <taxon>Aegilops</taxon>
    </lineage>
</organism>
<dbReference type="EnsemblPlants" id="EMT28949">
    <property type="protein sequence ID" value="EMT28949"/>
    <property type="gene ID" value="F775_04255"/>
</dbReference>
<evidence type="ECO:0000313" key="1">
    <source>
        <dbReference type="EnsemblPlants" id="EMT28949"/>
    </source>
</evidence>
<dbReference type="PANTHER" id="PTHR34658">
    <property type="entry name" value="OS01G0151800 PROTEIN"/>
    <property type="match status" value="1"/>
</dbReference>
<accession>M8C3W4</accession>
<name>M8C3W4_AEGTA</name>
<protein>
    <submittedName>
        <fullName evidence="1">Uncharacterized protein</fullName>
    </submittedName>
</protein>
<proteinExistence type="predicted"/>
<dbReference type="AlphaFoldDB" id="M8C3W4"/>
<dbReference type="PANTHER" id="PTHR34658:SF2">
    <property type="entry name" value="OS01G0151800 PROTEIN"/>
    <property type="match status" value="1"/>
</dbReference>
<sequence length="128" mass="13552">MVSHFPSLAGLLASRLLPLPCPGLLRLSRPRIAYVWGIASGSLLTKASPASKFAGGSISLPLDGCRMCGVLAVLFVGPCLTWSFRAGLFCRAVPDMVIPFMFAVVVITSVVGFTAAVGVWEDDNEVLR</sequence>
<reference evidence="1" key="1">
    <citation type="submission" date="2015-06" db="UniProtKB">
        <authorList>
            <consortium name="EnsemblPlants"/>
        </authorList>
    </citation>
    <scope>IDENTIFICATION</scope>
</reference>